<feature type="region of interest" description="Disordered" evidence="1">
    <location>
        <begin position="28"/>
        <end position="55"/>
    </location>
</feature>
<evidence type="ECO:0000313" key="4">
    <source>
        <dbReference type="Proteomes" id="UP000694501"/>
    </source>
</evidence>
<sequence length="80" mass="8195">MRNRLLLRATFGTAATLLAAGAVIGAPGTSSAAPQHGASAAAVTSDHRGQDRYDRDCDGHSAYPYGGYYGGGLGLLSWLL</sequence>
<keyword evidence="2" id="KW-0732">Signal</keyword>
<feature type="compositionally biased region" description="Basic and acidic residues" evidence="1">
    <location>
        <begin position="45"/>
        <end position="55"/>
    </location>
</feature>
<dbReference type="Proteomes" id="UP000694501">
    <property type="component" value="Unassembled WGS sequence"/>
</dbReference>
<feature type="signal peptide" evidence="2">
    <location>
        <begin position="1"/>
        <end position="32"/>
    </location>
</feature>
<evidence type="ECO:0000313" key="3">
    <source>
        <dbReference type="EMBL" id="MBU7599168.1"/>
    </source>
</evidence>
<dbReference type="RefSeq" id="WP_164493625.1">
    <property type="nucleotide sequence ID" value="NZ_JAELVF020000001.1"/>
</dbReference>
<evidence type="ECO:0000256" key="2">
    <source>
        <dbReference type="SAM" id="SignalP"/>
    </source>
</evidence>
<gene>
    <name evidence="3" type="ORF">JGS22_016505</name>
</gene>
<comment type="caution">
    <text evidence="3">The sequence shown here is derived from an EMBL/GenBank/DDBJ whole genome shotgun (WGS) entry which is preliminary data.</text>
</comment>
<dbReference type="AlphaFoldDB" id="A0A949JFJ2"/>
<keyword evidence="4" id="KW-1185">Reference proteome</keyword>
<reference evidence="3" key="1">
    <citation type="submission" date="2021-06" db="EMBL/GenBank/DDBJ databases">
        <title>Sequencing of actinobacteria type strains.</title>
        <authorList>
            <person name="Nguyen G.-S."/>
            <person name="Wentzel A."/>
        </authorList>
    </citation>
    <scope>NUCLEOTIDE SEQUENCE</scope>
    <source>
        <strain evidence="3">P38-E01</strain>
    </source>
</reference>
<feature type="chain" id="PRO_5038014326" evidence="2">
    <location>
        <begin position="33"/>
        <end position="80"/>
    </location>
</feature>
<proteinExistence type="predicted"/>
<organism evidence="3 4">
    <name type="scientific">Streptomyces tardus</name>
    <dbReference type="NCBI Taxonomy" id="2780544"/>
    <lineage>
        <taxon>Bacteria</taxon>
        <taxon>Bacillati</taxon>
        <taxon>Actinomycetota</taxon>
        <taxon>Actinomycetes</taxon>
        <taxon>Kitasatosporales</taxon>
        <taxon>Streptomycetaceae</taxon>
        <taxon>Streptomyces</taxon>
    </lineage>
</organism>
<dbReference type="EMBL" id="JAELVF020000001">
    <property type="protein sequence ID" value="MBU7599168.1"/>
    <property type="molecule type" value="Genomic_DNA"/>
</dbReference>
<protein>
    <submittedName>
        <fullName evidence="3">Uncharacterized protein</fullName>
    </submittedName>
</protein>
<accession>A0A949JFJ2</accession>
<feature type="compositionally biased region" description="Low complexity" evidence="1">
    <location>
        <begin position="28"/>
        <end position="42"/>
    </location>
</feature>
<name>A0A949JFJ2_9ACTN</name>
<evidence type="ECO:0000256" key="1">
    <source>
        <dbReference type="SAM" id="MobiDB-lite"/>
    </source>
</evidence>